<accession>A0A8I3AE62</accession>
<feature type="domain" description="C2H2-type" evidence="2">
    <location>
        <begin position="55"/>
        <end position="86"/>
    </location>
</feature>
<protein>
    <recommendedName>
        <fullName evidence="2">C2H2-type domain-containing protein</fullName>
    </recommendedName>
</protein>
<evidence type="ECO:0000256" key="1">
    <source>
        <dbReference type="SAM" id="MobiDB-lite"/>
    </source>
</evidence>
<feature type="region of interest" description="Disordered" evidence="1">
    <location>
        <begin position="142"/>
        <end position="162"/>
    </location>
</feature>
<evidence type="ECO:0000313" key="3">
    <source>
        <dbReference type="EMBL" id="KAG6382103.1"/>
    </source>
</evidence>
<name>A0A8I3AE62_9AGAM</name>
<feature type="domain" description="C2H2-type" evidence="2">
    <location>
        <begin position="130"/>
        <end position="155"/>
    </location>
</feature>
<comment type="caution">
    <text evidence="3">The sequence shown here is derived from an EMBL/GenBank/DDBJ whole genome shotgun (WGS) entry which is preliminary data.</text>
</comment>
<evidence type="ECO:0000313" key="4">
    <source>
        <dbReference type="Proteomes" id="UP000683000"/>
    </source>
</evidence>
<dbReference type="InterPro" id="IPR013087">
    <property type="entry name" value="Znf_C2H2_type"/>
</dbReference>
<proteinExistence type="predicted"/>
<dbReference type="Gene3D" id="3.30.160.60">
    <property type="entry name" value="Classic Zinc Finger"/>
    <property type="match status" value="1"/>
</dbReference>
<evidence type="ECO:0000259" key="2">
    <source>
        <dbReference type="SMART" id="SM00355"/>
    </source>
</evidence>
<dbReference type="SMART" id="SM00355">
    <property type="entry name" value="ZnF_C2H2"/>
    <property type="match status" value="2"/>
</dbReference>
<dbReference type="AlphaFoldDB" id="A0A8I3AE62"/>
<feature type="region of interest" description="Disordered" evidence="1">
    <location>
        <begin position="1"/>
        <end position="46"/>
    </location>
</feature>
<dbReference type="OrthoDB" id="2686598at2759"/>
<dbReference type="EMBL" id="JAGFBS010000001">
    <property type="protein sequence ID" value="KAG6382103.1"/>
    <property type="molecule type" value="Genomic_DNA"/>
</dbReference>
<gene>
    <name evidence="3" type="ORF">JVT61DRAFT_746</name>
</gene>
<reference evidence="3" key="1">
    <citation type="submission" date="2021-03" db="EMBL/GenBank/DDBJ databases">
        <title>Evolutionary innovations through gain and loss of genes in the ectomycorrhizal Boletales.</title>
        <authorList>
            <person name="Wu G."/>
            <person name="Miyauchi S."/>
            <person name="Morin E."/>
            <person name="Yang Z.-L."/>
            <person name="Xu J."/>
            <person name="Martin F.M."/>
        </authorList>
    </citation>
    <scope>NUCLEOTIDE SEQUENCE</scope>
    <source>
        <strain evidence="3">BR01</strain>
    </source>
</reference>
<dbReference type="Proteomes" id="UP000683000">
    <property type="component" value="Unassembled WGS sequence"/>
</dbReference>
<feature type="compositionally biased region" description="Polar residues" evidence="1">
    <location>
        <begin position="9"/>
        <end position="46"/>
    </location>
</feature>
<organism evidence="3 4">
    <name type="scientific">Boletus reticuloceps</name>
    <dbReference type="NCBI Taxonomy" id="495285"/>
    <lineage>
        <taxon>Eukaryota</taxon>
        <taxon>Fungi</taxon>
        <taxon>Dikarya</taxon>
        <taxon>Basidiomycota</taxon>
        <taxon>Agaricomycotina</taxon>
        <taxon>Agaricomycetes</taxon>
        <taxon>Agaricomycetidae</taxon>
        <taxon>Boletales</taxon>
        <taxon>Boletineae</taxon>
        <taxon>Boletaceae</taxon>
        <taxon>Boletoideae</taxon>
        <taxon>Boletus</taxon>
    </lineage>
</organism>
<keyword evidence="4" id="KW-1185">Reference proteome</keyword>
<sequence length="162" mass="17999">MEQIDQLEETSNNATNPMLTFSVPGTSASSQPSSPHGLSLNSQTDPVISSEHQSYQCSWHPHDSGAQCNHVAPDRQAFLRHLAEMHQVSGKSDGTIICRLLDSEMGSACTTSIKRGNFPRHVDTHYPLRYHCQDCPPGTSFSRQDSWKKHMKNKHAETPLTS</sequence>